<dbReference type="PANTHER" id="PTHR30041">
    <property type="entry name" value="ARSENATE REDUCTASE"/>
    <property type="match status" value="1"/>
</dbReference>
<dbReference type="CDD" id="cd03034">
    <property type="entry name" value="ArsC_ArsC"/>
    <property type="match status" value="1"/>
</dbReference>
<dbReference type="Proteomes" id="UP000076825">
    <property type="component" value="Chromosome 1"/>
</dbReference>
<dbReference type="KEGG" id="btrm:SAMEA390648701956"/>
<dbReference type="OrthoDB" id="9790554at2"/>
<keyword evidence="2" id="KW-0059">Arsenical resistance</keyword>
<dbReference type="GeneID" id="56590768"/>
<dbReference type="SUPFAM" id="SSF52833">
    <property type="entry name" value="Thioredoxin-like"/>
    <property type="match status" value="1"/>
</dbReference>
<comment type="similarity">
    <text evidence="1 6">Belongs to the ArsC family.</text>
</comment>
<dbReference type="PANTHER" id="PTHR30041:SF5">
    <property type="entry name" value="ARSENATE REDUCTASE-RELATED"/>
    <property type="match status" value="1"/>
</dbReference>
<dbReference type="GO" id="GO:0046685">
    <property type="term" value="P:response to arsenic-containing substance"/>
    <property type="evidence" value="ECO:0007669"/>
    <property type="project" value="UniProtKB-KW"/>
</dbReference>
<evidence type="ECO:0000256" key="7">
    <source>
        <dbReference type="SAM" id="MobiDB-lite"/>
    </source>
</evidence>
<keyword evidence="9" id="KW-1185">Reference proteome</keyword>
<dbReference type="EC" id="1.20.4.1" evidence="4"/>
<name>A0A157PJI9_9BORD</name>
<proteinExistence type="inferred from homology"/>
<evidence type="ECO:0000256" key="3">
    <source>
        <dbReference type="ARBA" id="ARBA00023002"/>
    </source>
</evidence>
<dbReference type="SUPFAM" id="SSF55729">
    <property type="entry name" value="Acyl-CoA N-acyltransferases (Nat)"/>
    <property type="match status" value="1"/>
</dbReference>
<accession>A0A157PJI9</accession>
<reference evidence="8 9" key="1">
    <citation type="submission" date="2016-04" db="EMBL/GenBank/DDBJ databases">
        <authorList>
            <consortium name="Pathogen Informatics"/>
        </authorList>
    </citation>
    <scope>NUCLEOTIDE SEQUENCE [LARGE SCALE GENOMIC DNA]</scope>
    <source>
        <strain evidence="8 9">H044680328</strain>
    </source>
</reference>
<dbReference type="AlphaFoldDB" id="A0A157PJI9"/>
<dbReference type="EMBL" id="LT546645">
    <property type="protein sequence ID" value="SAI69843.1"/>
    <property type="molecule type" value="Genomic_DNA"/>
</dbReference>
<dbReference type="InterPro" id="IPR006660">
    <property type="entry name" value="Arsenate_reductase-like"/>
</dbReference>
<evidence type="ECO:0000256" key="6">
    <source>
        <dbReference type="PROSITE-ProRule" id="PRU01282"/>
    </source>
</evidence>
<protein>
    <recommendedName>
        <fullName evidence="5">Arsenate reductase</fullName>
        <ecNumber evidence="4">1.20.4.1</ecNumber>
    </recommendedName>
</protein>
<sequence length="261" mass="28190">MLTLYHNPDCGTSRNVLHNLLRLGLKPVVILYLEQPPPPAQLLRLAQASGLRLQELLRIKGSPYHALGLDAPHWSDAQRLEHMQRHPILINRPLLESPAGVRLCRPSDLMLDLLPGAAGLRLEKEDGTPLLRDSLVELDDPGLKQAWRAAGLPDLPTGALAYRYATTDGDRVAHAAVSTADGHAWLHGIAPEPVWRDAGTMAGVLALASRRAFDRGARQLWTNASQAGPAMTSGGWRSAGLPPASLKPSTGADFLAREISL</sequence>
<evidence type="ECO:0000256" key="4">
    <source>
        <dbReference type="ARBA" id="ARBA00038969"/>
    </source>
</evidence>
<dbReference type="PROSITE" id="PS51353">
    <property type="entry name" value="ARSC"/>
    <property type="match status" value="1"/>
</dbReference>
<feature type="region of interest" description="Disordered" evidence="7">
    <location>
        <begin position="224"/>
        <end position="244"/>
    </location>
</feature>
<dbReference type="Pfam" id="PF03960">
    <property type="entry name" value="ArsC"/>
    <property type="match status" value="1"/>
</dbReference>
<evidence type="ECO:0000256" key="5">
    <source>
        <dbReference type="ARBA" id="ARBA00039879"/>
    </source>
</evidence>
<dbReference type="InterPro" id="IPR016181">
    <property type="entry name" value="Acyl_CoA_acyltransferase"/>
</dbReference>
<dbReference type="Gene3D" id="3.40.30.10">
    <property type="entry name" value="Glutaredoxin"/>
    <property type="match status" value="1"/>
</dbReference>
<dbReference type="STRING" id="123899.SAMEA3906487_01956"/>
<evidence type="ECO:0000313" key="8">
    <source>
        <dbReference type="EMBL" id="SAI69843.1"/>
    </source>
</evidence>
<keyword evidence="3 8" id="KW-0560">Oxidoreductase</keyword>
<gene>
    <name evidence="8" type="primary">arsC3</name>
    <name evidence="8" type="ORF">SAMEA3906487_01956</name>
</gene>
<dbReference type="RefSeq" id="WP_063491862.1">
    <property type="nucleotide sequence ID" value="NZ_CP016340.1"/>
</dbReference>
<organism evidence="8 9">
    <name type="scientific">Bordetella trematum</name>
    <dbReference type="NCBI Taxonomy" id="123899"/>
    <lineage>
        <taxon>Bacteria</taxon>
        <taxon>Pseudomonadati</taxon>
        <taxon>Pseudomonadota</taxon>
        <taxon>Betaproteobacteria</taxon>
        <taxon>Burkholderiales</taxon>
        <taxon>Alcaligenaceae</taxon>
        <taxon>Bordetella</taxon>
    </lineage>
</organism>
<evidence type="ECO:0000313" key="9">
    <source>
        <dbReference type="Proteomes" id="UP000076825"/>
    </source>
</evidence>
<evidence type="ECO:0000256" key="1">
    <source>
        <dbReference type="ARBA" id="ARBA00007198"/>
    </source>
</evidence>
<evidence type="ECO:0000256" key="2">
    <source>
        <dbReference type="ARBA" id="ARBA00022849"/>
    </source>
</evidence>
<dbReference type="eggNOG" id="COG1393">
    <property type="taxonomic scope" value="Bacteria"/>
</dbReference>
<dbReference type="InterPro" id="IPR036249">
    <property type="entry name" value="Thioredoxin-like_sf"/>
</dbReference>
<dbReference type="InterPro" id="IPR006659">
    <property type="entry name" value="Arsenate_reductase"/>
</dbReference>
<dbReference type="PATRIC" id="fig|123899.6.peg.1947"/>
<dbReference type="GO" id="GO:0008794">
    <property type="term" value="F:arsenate reductase (glutaredoxin) activity"/>
    <property type="evidence" value="ECO:0007669"/>
    <property type="project" value="UniProtKB-EC"/>
</dbReference>